<evidence type="ECO:0000256" key="1">
    <source>
        <dbReference type="SAM" id="Phobius"/>
    </source>
</evidence>
<evidence type="ECO:0008006" key="4">
    <source>
        <dbReference type="Google" id="ProtNLM"/>
    </source>
</evidence>
<protein>
    <recommendedName>
        <fullName evidence="4">DUF4175 domain-containing protein</fullName>
    </recommendedName>
</protein>
<evidence type="ECO:0000313" key="2">
    <source>
        <dbReference type="EMBL" id="MEY8773186.1"/>
    </source>
</evidence>
<dbReference type="Proteomes" id="UP001565243">
    <property type="component" value="Unassembled WGS sequence"/>
</dbReference>
<comment type="caution">
    <text evidence="2">The sequence shown here is derived from an EMBL/GenBank/DDBJ whole genome shotgun (WGS) entry which is preliminary data.</text>
</comment>
<reference evidence="2 3" key="1">
    <citation type="submission" date="2024-07" db="EMBL/GenBank/DDBJ databases">
        <authorList>
            <person name="Hebao G."/>
        </authorList>
    </citation>
    <scope>NUCLEOTIDE SEQUENCE [LARGE SCALE GENOMIC DNA]</scope>
    <source>
        <strain evidence="2 3">ACCC 02193</strain>
    </source>
</reference>
<sequence length="74" mass="8577">MRLYAWLWSVALLGAYVAADWLYRTFLPDLYNPLAAAAGVVLLCVVIVVRWVRGDFHKAWLERQARSANRNSRR</sequence>
<keyword evidence="1" id="KW-0812">Transmembrane</keyword>
<feature type="transmembrane region" description="Helical" evidence="1">
    <location>
        <begin position="35"/>
        <end position="53"/>
    </location>
</feature>
<proteinExistence type="predicted"/>
<evidence type="ECO:0000313" key="3">
    <source>
        <dbReference type="Proteomes" id="UP001565243"/>
    </source>
</evidence>
<keyword evidence="1" id="KW-1133">Transmembrane helix</keyword>
<dbReference type="RefSeq" id="WP_369896816.1">
    <property type="nucleotide sequence ID" value="NZ_JBGFFX010000019.1"/>
</dbReference>
<name>A0ABV4EE14_9GAMM</name>
<gene>
    <name evidence="2" type="ORF">AB6T85_22540</name>
</gene>
<accession>A0ABV4EE14</accession>
<dbReference type="EMBL" id="JBGFFX010000019">
    <property type="protein sequence ID" value="MEY8773186.1"/>
    <property type="molecule type" value="Genomic_DNA"/>
</dbReference>
<organism evidence="2 3">
    <name type="scientific">Erwinia aeris</name>
    <dbReference type="NCBI Taxonomy" id="3239803"/>
    <lineage>
        <taxon>Bacteria</taxon>
        <taxon>Pseudomonadati</taxon>
        <taxon>Pseudomonadota</taxon>
        <taxon>Gammaproteobacteria</taxon>
        <taxon>Enterobacterales</taxon>
        <taxon>Erwiniaceae</taxon>
        <taxon>Erwinia</taxon>
    </lineage>
</organism>
<keyword evidence="3" id="KW-1185">Reference proteome</keyword>
<keyword evidence="1" id="KW-0472">Membrane</keyword>